<dbReference type="RefSeq" id="WP_182494181.1">
    <property type="nucleotide sequence ID" value="NZ_JACJIS010000003.1"/>
</dbReference>
<dbReference type="PROSITE" id="PS51898">
    <property type="entry name" value="TYR_RECOMBINASE"/>
    <property type="match status" value="1"/>
</dbReference>
<keyword evidence="2" id="KW-0238">DNA-binding</keyword>
<evidence type="ECO:0000313" key="5">
    <source>
        <dbReference type="EMBL" id="MBA9074721.1"/>
    </source>
</evidence>
<dbReference type="Proteomes" id="UP000555003">
    <property type="component" value="Unassembled WGS sequence"/>
</dbReference>
<organism evidence="5 6">
    <name type="scientific">Flavobacterium gossypii</name>
    <dbReference type="NCBI Taxonomy" id="1646119"/>
    <lineage>
        <taxon>Bacteria</taxon>
        <taxon>Pseudomonadati</taxon>
        <taxon>Bacteroidota</taxon>
        <taxon>Flavobacteriia</taxon>
        <taxon>Flavobacteriales</taxon>
        <taxon>Flavobacteriaceae</taxon>
        <taxon>Flavobacterium</taxon>
    </lineage>
</organism>
<dbReference type="EMBL" id="JACJIS010000003">
    <property type="protein sequence ID" value="MBA9074721.1"/>
    <property type="molecule type" value="Genomic_DNA"/>
</dbReference>
<comment type="similarity">
    <text evidence="1">Belongs to the 'phage' integrase family.</text>
</comment>
<keyword evidence="6" id="KW-1185">Reference proteome</keyword>
<dbReference type="Pfam" id="PF00589">
    <property type="entry name" value="Phage_integrase"/>
    <property type="match status" value="1"/>
</dbReference>
<evidence type="ECO:0000313" key="6">
    <source>
        <dbReference type="Proteomes" id="UP000555003"/>
    </source>
</evidence>
<dbReference type="PANTHER" id="PTHR30349:SF41">
    <property type="entry name" value="INTEGRASE_RECOMBINASE PROTEIN MJ0367-RELATED"/>
    <property type="match status" value="1"/>
</dbReference>
<gene>
    <name evidence="5" type="ORF">GGR22_002894</name>
</gene>
<dbReference type="PANTHER" id="PTHR30349">
    <property type="entry name" value="PHAGE INTEGRASE-RELATED"/>
    <property type="match status" value="1"/>
</dbReference>
<dbReference type="InterPro" id="IPR010998">
    <property type="entry name" value="Integrase_recombinase_N"/>
</dbReference>
<keyword evidence="3" id="KW-0233">DNA recombination</keyword>
<evidence type="ECO:0000256" key="2">
    <source>
        <dbReference type="ARBA" id="ARBA00023125"/>
    </source>
</evidence>
<reference evidence="5 6" key="1">
    <citation type="submission" date="2020-08" db="EMBL/GenBank/DDBJ databases">
        <title>Genomic Encyclopedia of Type Strains, Phase IV (KMG-IV): sequencing the most valuable type-strain genomes for metagenomic binning, comparative biology and taxonomic classification.</title>
        <authorList>
            <person name="Goeker M."/>
        </authorList>
    </citation>
    <scope>NUCLEOTIDE SEQUENCE [LARGE SCALE GENOMIC DNA]</scope>
    <source>
        <strain evidence="5 6">DSM 100397</strain>
    </source>
</reference>
<evidence type="ECO:0000259" key="4">
    <source>
        <dbReference type="PROSITE" id="PS51898"/>
    </source>
</evidence>
<evidence type="ECO:0000256" key="3">
    <source>
        <dbReference type="ARBA" id="ARBA00023172"/>
    </source>
</evidence>
<name>A0ABR6DTY0_9FLAO</name>
<dbReference type="SUPFAM" id="SSF56349">
    <property type="entry name" value="DNA breaking-rejoining enzymes"/>
    <property type="match status" value="1"/>
</dbReference>
<protein>
    <submittedName>
        <fullName evidence="5">Site-specific recombinase XerD</fullName>
    </submittedName>
</protein>
<accession>A0ABR6DTY0</accession>
<dbReference type="InterPro" id="IPR002104">
    <property type="entry name" value="Integrase_catalytic"/>
</dbReference>
<sequence>MESQFIYLESIIPKVEEYLYVNLNFTPIHIDFCKRDWKRIRIYLASRGYTDFSLDYESEICQYFLPQNAKGRMSRVAERMKNSITALCEFIRTSKISLRTRSTKNNIIFTGEIGIVIEQFLHNQKIQKRLSYIRTCCYQRQLIKFYNFCKTNDTISVSKIDLPFLLNYINQIDPSGTTTVETAIGVLRGFMKYLFLDGLTDIDFSIAIPRYKSVRQPDLSASYSQDEIELLIKSIDRTSPSGKRNYAMILLMARLGLRASDVSNLKFENIDWESDTITLSQVKTGREVILPLLPDVGNAIIDYLKYGRAKSYESLVFLSCVPPYNGLVTGSAISSRVRDIFKKAGIKTEGKRYGSHSLRHSLGFRLLQESTAIPVISEILGHQNTQSTKYYLRIDIQSMKSCMLYVPPVPKDFYEQKESFFYGG</sequence>
<dbReference type="InterPro" id="IPR011010">
    <property type="entry name" value="DNA_brk_join_enz"/>
</dbReference>
<dbReference type="CDD" id="cd01188">
    <property type="entry name" value="INT_RitA_C_like"/>
    <property type="match status" value="1"/>
</dbReference>
<dbReference type="Gene3D" id="1.10.443.10">
    <property type="entry name" value="Intergrase catalytic core"/>
    <property type="match status" value="1"/>
</dbReference>
<dbReference type="InterPro" id="IPR050090">
    <property type="entry name" value="Tyrosine_recombinase_XerCD"/>
</dbReference>
<proteinExistence type="inferred from homology"/>
<feature type="domain" description="Tyr recombinase" evidence="4">
    <location>
        <begin position="218"/>
        <end position="404"/>
    </location>
</feature>
<comment type="caution">
    <text evidence="5">The sequence shown here is derived from an EMBL/GenBank/DDBJ whole genome shotgun (WGS) entry which is preliminary data.</text>
</comment>
<dbReference type="InterPro" id="IPR013762">
    <property type="entry name" value="Integrase-like_cat_sf"/>
</dbReference>
<dbReference type="Gene3D" id="1.10.150.130">
    <property type="match status" value="1"/>
</dbReference>
<evidence type="ECO:0000256" key="1">
    <source>
        <dbReference type="ARBA" id="ARBA00008857"/>
    </source>
</evidence>